<evidence type="ECO:0000256" key="4">
    <source>
        <dbReference type="ARBA" id="ARBA00022729"/>
    </source>
</evidence>
<evidence type="ECO:0000256" key="2">
    <source>
        <dbReference type="ARBA" id="ARBA00022536"/>
    </source>
</evidence>
<dbReference type="GO" id="GO:0016020">
    <property type="term" value="C:membrane"/>
    <property type="evidence" value="ECO:0007669"/>
    <property type="project" value="UniProtKB-SubCell"/>
</dbReference>
<dbReference type="AlphaFoldDB" id="A0A8X6LWD0"/>
<evidence type="ECO:0000313" key="11">
    <source>
        <dbReference type="EMBL" id="GFR23097.1"/>
    </source>
</evidence>
<evidence type="ECO:0000256" key="7">
    <source>
        <dbReference type="ARBA" id="ARBA00023136"/>
    </source>
</evidence>
<evidence type="ECO:0000256" key="9">
    <source>
        <dbReference type="ARBA" id="ARBA00038484"/>
    </source>
</evidence>
<dbReference type="GO" id="GO:0005576">
    <property type="term" value="C:extracellular region"/>
    <property type="evidence" value="ECO:0007669"/>
    <property type="project" value="TreeGrafter"/>
</dbReference>
<name>A0A8X6LWD0_TRICU</name>
<dbReference type="SMART" id="SM00280">
    <property type="entry name" value="KAZAL"/>
    <property type="match status" value="1"/>
</dbReference>
<evidence type="ECO:0000256" key="8">
    <source>
        <dbReference type="ARBA" id="ARBA00023157"/>
    </source>
</evidence>
<dbReference type="PANTHER" id="PTHR10913">
    <property type="entry name" value="FOLLISTATIN-RELATED"/>
    <property type="match status" value="1"/>
</dbReference>
<dbReference type="Gene3D" id="3.30.60.30">
    <property type="match status" value="1"/>
</dbReference>
<evidence type="ECO:0000256" key="3">
    <source>
        <dbReference type="ARBA" id="ARBA00022692"/>
    </source>
</evidence>
<gene>
    <name evidence="11" type="primary">Agrn_3</name>
    <name evidence="11" type="ORF">TNCT_598661</name>
</gene>
<dbReference type="Proteomes" id="UP000887116">
    <property type="component" value="Unassembled WGS sequence"/>
</dbReference>
<keyword evidence="5" id="KW-0677">Repeat</keyword>
<keyword evidence="6" id="KW-1133">Transmembrane helix</keyword>
<dbReference type="CDD" id="cd00104">
    <property type="entry name" value="KAZAL_FS"/>
    <property type="match status" value="1"/>
</dbReference>
<dbReference type="InterPro" id="IPR050653">
    <property type="entry name" value="Prot_Inhib_GrowthFact_Antg"/>
</dbReference>
<accession>A0A8X6LWD0</accession>
<dbReference type="PROSITE" id="PS51465">
    <property type="entry name" value="KAZAL_2"/>
    <property type="match status" value="1"/>
</dbReference>
<protein>
    <submittedName>
        <fullName evidence="11">Agrin</fullName>
    </submittedName>
</protein>
<evidence type="ECO:0000256" key="6">
    <source>
        <dbReference type="ARBA" id="ARBA00022989"/>
    </source>
</evidence>
<comment type="caution">
    <text evidence="11">The sequence shown here is derived from an EMBL/GenBank/DDBJ whole genome shotgun (WGS) entry which is preliminary data.</text>
</comment>
<evidence type="ECO:0000313" key="12">
    <source>
        <dbReference type="Proteomes" id="UP000887116"/>
    </source>
</evidence>
<feature type="domain" description="Kazal-like" evidence="10">
    <location>
        <begin position="21"/>
        <end position="68"/>
    </location>
</feature>
<dbReference type="Pfam" id="PF07648">
    <property type="entry name" value="Kazal_2"/>
    <property type="match status" value="1"/>
</dbReference>
<dbReference type="GO" id="GO:0030154">
    <property type="term" value="P:cell differentiation"/>
    <property type="evidence" value="ECO:0007669"/>
    <property type="project" value="TreeGrafter"/>
</dbReference>
<keyword evidence="8" id="KW-1015">Disulfide bond</keyword>
<dbReference type="InterPro" id="IPR002350">
    <property type="entry name" value="Kazal_dom"/>
</dbReference>
<dbReference type="GO" id="GO:0006950">
    <property type="term" value="P:response to stress"/>
    <property type="evidence" value="ECO:0007669"/>
    <property type="project" value="UniProtKB-ARBA"/>
</dbReference>
<dbReference type="EMBL" id="BMAO01018398">
    <property type="protein sequence ID" value="GFR23097.1"/>
    <property type="molecule type" value="Genomic_DNA"/>
</dbReference>
<dbReference type="PANTHER" id="PTHR10913:SF78">
    <property type="entry name" value="AGRIN"/>
    <property type="match status" value="1"/>
</dbReference>
<keyword evidence="12" id="KW-1185">Reference proteome</keyword>
<comment type="similarity">
    <text evidence="9">Belongs to the tomoregulin family.</text>
</comment>
<organism evidence="11 12">
    <name type="scientific">Trichonephila clavata</name>
    <name type="common">Joro spider</name>
    <name type="synonym">Nephila clavata</name>
    <dbReference type="NCBI Taxonomy" id="2740835"/>
    <lineage>
        <taxon>Eukaryota</taxon>
        <taxon>Metazoa</taxon>
        <taxon>Ecdysozoa</taxon>
        <taxon>Arthropoda</taxon>
        <taxon>Chelicerata</taxon>
        <taxon>Arachnida</taxon>
        <taxon>Araneae</taxon>
        <taxon>Araneomorphae</taxon>
        <taxon>Entelegynae</taxon>
        <taxon>Araneoidea</taxon>
        <taxon>Nephilidae</taxon>
        <taxon>Trichonephila</taxon>
    </lineage>
</organism>
<reference evidence="11" key="1">
    <citation type="submission" date="2020-07" db="EMBL/GenBank/DDBJ databases">
        <title>Multicomponent nature underlies the extraordinary mechanical properties of spider dragline silk.</title>
        <authorList>
            <person name="Kono N."/>
            <person name="Nakamura H."/>
            <person name="Mori M."/>
            <person name="Yoshida Y."/>
            <person name="Ohtoshi R."/>
            <person name="Malay A.D."/>
            <person name="Moran D.A.P."/>
            <person name="Tomita M."/>
            <person name="Numata K."/>
            <person name="Arakawa K."/>
        </authorList>
    </citation>
    <scope>NUCLEOTIDE SEQUENCE</scope>
</reference>
<evidence type="ECO:0000256" key="1">
    <source>
        <dbReference type="ARBA" id="ARBA00004479"/>
    </source>
</evidence>
<keyword evidence="3" id="KW-0812">Transmembrane</keyword>
<keyword evidence="7" id="KW-0472">Membrane</keyword>
<dbReference type="InterPro" id="IPR036058">
    <property type="entry name" value="Kazal_dom_sf"/>
</dbReference>
<keyword evidence="4" id="KW-0732">Signal</keyword>
<dbReference type="FunFam" id="3.30.60.30:FF:000002">
    <property type="entry name" value="tomoregulin-2 isoform X1"/>
    <property type="match status" value="1"/>
</dbReference>
<comment type="subcellular location">
    <subcellularLocation>
        <location evidence="1">Membrane</location>
        <topology evidence="1">Single-pass type I membrane protein</topology>
    </subcellularLocation>
</comment>
<keyword evidence="2" id="KW-0245">EGF-like domain</keyword>
<sequence length="93" mass="10131">MLCTFGSQCLVDESTNRAYCRCGETCSEVFAPVCGNDGVTYSSECQLRLSSCTQQRRILVLRQGPCGNFCAKSSFEPRPSLLLEPPVVILTGT</sequence>
<evidence type="ECO:0000259" key="10">
    <source>
        <dbReference type="PROSITE" id="PS51465"/>
    </source>
</evidence>
<proteinExistence type="inferred from homology"/>
<evidence type="ECO:0000256" key="5">
    <source>
        <dbReference type="ARBA" id="ARBA00022737"/>
    </source>
</evidence>
<dbReference type="SUPFAM" id="SSF100895">
    <property type="entry name" value="Kazal-type serine protease inhibitors"/>
    <property type="match status" value="1"/>
</dbReference>
<dbReference type="OrthoDB" id="88467at2759"/>